<organism evidence="1 2">
    <name type="scientific">Dreissena polymorpha</name>
    <name type="common">Zebra mussel</name>
    <name type="synonym">Mytilus polymorpha</name>
    <dbReference type="NCBI Taxonomy" id="45954"/>
    <lineage>
        <taxon>Eukaryota</taxon>
        <taxon>Metazoa</taxon>
        <taxon>Spiralia</taxon>
        <taxon>Lophotrochozoa</taxon>
        <taxon>Mollusca</taxon>
        <taxon>Bivalvia</taxon>
        <taxon>Autobranchia</taxon>
        <taxon>Heteroconchia</taxon>
        <taxon>Euheterodonta</taxon>
        <taxon>Imparidentia</taxon>
        <taxon>Neoheterodontei</taxon>
        <taxon>Myida</taxon>
        <taxon>Dreissenoidea</taxon>
        <taxon>Dreissenidae</taxon>
        <taxon>Dreissena</taxon>
    </lineage>
</organism>
<evidence type="ECO:0000313" key="1">
    <source>
        <dbReference type="EMBL" id="KAH3754090.1"/>
    </source>
</evidence>
<evidence type="ECO:0000313" key="2">
    <source>
        <dbReference type="Proteomes" id="UP000828390"/>
    </source>
</evidence>
<dbReference type="AlphaFoldDB" id="A0A9D4IA79"/>
<sequence>MVNRLYLRTPRKKIIEQAQLCHRKRHDFLTAISKGLVPPETPPGLRKKRRRYSMDVDDVSIFCGLEFTHSWENQLWVWIII</sequence>
<dbReference type="EMBL" id="JAIWYP010000010">
    <property type="protein sequence ID" value="KAH3754090.1"/>
    <property type="molecule type" value="Genomic_DNA"/>
</dbReference>
<reference evidence="1" key="1">
    <citation type="journal article" date="2019" name="bioRxiv">
        <title>The Genome of the Zebra Mussel, Dreissena polymorpha: A Resource for Invasive Species Research.</title>
        <authorList>
            <person name="McCartney M.A."/>
            <person name="Auch B."/>
            <person name="Kono T."/>
            <person name="Mallez S."/>
            <person name="Zhang Y."/>
            <person name="Obille A."/>
            <person name="Becker A."/>
            <person name="Abrahante J.E."/>
            <person name="Garbe J."/>
            <person name="Badalamenti J.P."/>
            <person name="Herman A."/>
            <person name="Mangelson H."/>
            <person name="Liachko I."/>
            <person name="Sullivan S."/>
            <person name="Sone E.D."/>
            <person name="Koren S."/>
            <person name="Silverstein K.A.T."/>
            <person name="Beckman K.B."/>
            <person name="Gohl D.M."/>
        </authorList>
    </citation>
    <scope>NUCLEOTIDE SEQUENCE</scope>
    <source>
        <strain evidence="1">Duluth1</strain>
        <tissue evidence="1">Whole animal</tissue>
    </source>
</reference>
<gene>
    <name evidence="1" type="ORF">DPMN_188750</name>
</gene>
<protein>
    <submittedName>
        <fullName evidence="1">Uncharacterized protein</fullName>
    </submittedName>
</protein>
<keyword evidence="2" id="KW-1185">Reference proteome</keyword>
<reference evidence="1" key="2">
    <citation type="submission" date="2020-11" db="EMBL/GenBank/DDBJ databases">
        <authorList>
            <person name="McCartney M.A."/>
            <person name="Auch B."/>
            <person name="Kono T."/>
            <person name="Mallez S."/>
            <person name="Becker A."/>
            <person name="Gohl D.M."/>
            <person name="Silverstein K.A.T."/>
            <person name="Koren S."/>
            <person name="Bechman K.B."/>
            <person name="Herman A."/>
            <person name="Abrahante J.E."/>
            <person name="Garbe J."/>
        </authorList>
    </citation>
    <scope>NUCLEOTIDE SEQUENCE</scope>
    <source>
        <strain evidence="1">Duluth1</strain>
        <tissue evidence="1">Whole animal</tissue>
    </source>
</reference>
<comment type="caution">
    <text evidence="1">The sequence shown here is derived from an EMBL/GenBank/DDBJ whole genome shotgun (WGS) entry which is preliminary data.</text>
</comment>
<name>A0A9D4IA79_DREPO</name>
<dbReference type="Proteomes" id="UP000828390">
    <property type="component" value="Unassembled WGS sequence"/>
</dbReference>
<proteinExistence type="predicted"/>
<accession>A0A9D4IA79</accession>